<evidence type="ECO:0000259" key="27">
    <source>
        <dbReference type="PROSITE" id="PS50011"/>
    </source>
</evidence>
<keyword evidence="9" id="KW-0808">Transferase</keyword>
<sequence>MFLMCHSMLLAKLALLIVLPFLLLCYGVGNAHSSTVHDNRNDLRSLLDFKQRICNPFGAMNWTTSTHFCRWNGVVCSSTPPYRVTELNLPGKNLDGNISSALGNLTSLRTLDLSDNRFRGPIPILGKLQHLNTLSLGGNLLQGDITEALTNCSKLAFLNLTSNNLNGVIPAKIRSLSNLETIILDSNHLTGGIPVAQGNITTLQFLSFSQNQLNGRIPHEVMRMPNITCLYLNQNNLSGEIPEVWQMPNILELDLSVNNLSGRIPQDLSNVSSLQALSLAANMLGNTLPNHFDGHIPVSIGNPPCLEAIDLSNNYFTGQIPNSLGNLAELSYLNLGRNMLQSTDNEGWEFLRALGNCSSLTEFSLSSNKLQGASIPNSVVNLSTSLTRLLMSDNILSGIVPPSIGKLSALIQLSLDQNNLTGTVEEWVGNMTKLERLNLQSNSFVGTIPPSIGHLTQLTHLFLAENQFTGFIPNSLGNLKQMLTLDLSYNNFQGSIPVELSGEIPDTMGQFQQIYAIRMDQNVLKGNIPITFSNLKSLTKLNLSHNNLSGPVPACLKDLESLTKLDLSFNNFQGEIPRDGAFNNATIVSLSGNPGLINYLIEILVPIFGFMSLIMLIYITIHRKKHAPRRPDLLLLSFGKKFPRVTYKDLAHATGNFSESNLIGRGGCGSVYRGKLTQAKIKVAIKVFNLEIKFADKSFISECEALRTIRHRNLLPTLTACSTIDNSGNDFKALIYEFMPNGNLDTWLHNKRGGVALKLLGLPQRISIANDIADALAYLHHDCARPIVHCDLKPTNILLDDDMNANLGDFGIASPIDSRSKAVGHSACSSSLAVMGTIGYIAPEYAQIVHSSTCGDVYSFGVVLLEMIIGKRPTDSMFDGGLSINSFVERNFPDQVFHIIDIHLQEECKGFIKATSVTENKVYQCVLSLVQVALACTHPFPRDRMNMREVSINLHAIRKSYVAATK</sequence>
<evidence type="ECO:0000256" key="5">
    <source>
        <dbReference type="ARBA" id="ARBA00022475"/>
    </source>
</evidence>
<keyword evidence="10 25" id="KW-0812">Transmembrane</keyword>
<dbReference type="PROSITE" id="PS00108">
    <property type="entry name" value="PROTEIN_KINASE_ST"/>
    <property type="match status" value="1"/>
</dbReference>
<evidence type="ECO:0000256" key="19">
    <source>
        <dbReference type="ARBA" id="ARBA00023180"/>
    </source>
</evidence>
<keyword evidence="6" id="KW-0723">Serine/threonine-protein kinase</keyword>
<dbReference type="FunFam" id="3.30.200.20:FF:000432">
    <property type="entry name" value="LRR receptor-like serine/threonine-protein kinase EFR"/>
    <property type="match status" value="1"/>
</dbReference>
<dbReference type="Pfam" id="PF13855">
    <property type="entry name" value="LRR_8"/>
    <property type="match status" value="3"/>
</dbReference>
<keyword evidence="13" id="KW-0547">Nucleotide-binding</keyword>
<keyword evidence="12" id="KW-0677">Repeat</keyword>
<evidence type="ECO:0000256" key="11">
    <source>
        <dbReference type="ARBA" id="ARBA00022729"/>
    </source>
</evidence>
<comment type="function">
    <text evidence="23">The processed protein kinase Xa21 chain released by protein cleavage after X.oryzae pv. oryzae protein Ax21 detection translocates into the nucleus where it can bind and regulate WRKY62, a transcription factor. Confers resistance to the bacterial pathogen X.oryzae pv. oryzae (Xoo).</text>
</comment>
<evidence type="ECO:0000256" key="18">
    <source>
        <dbReference type="ARBA" id="ARBA00023170"/>
    </source>
</evidence>
<keyword evidence="14" id="KW-0418">Kinase</keyword>
<organism evidence="28 29">
    <name type="scientific">Panicum virgatum</name>
    <name type="common">Blackwell switchgrass</name>
    <dbReference type="NCBI Taxonomy" id="38727"/>
    <lineage>
        <taxon>Eukaryota</taxon>
        <taxon>Viridiplantae</taxon>
        <taxon>Streptophyta</taxon>
        <taxon>Embryophyta</taxon>
        <taxon>Tracheophyta</taxon>
        <taxon>Spermatophyta</taxon>
        <taxon>Magnoliopsida</taxon>
        <taxon>Liliopsida</taxon>
        <taxon>Poales</taxon>
        <taxon>Poaceae</taxon>
        <taxon>PACMAD clade</taxon>
        <taxon>Panicoideae</taxon>
        <taxon>Panicodae</taxon>
        <taxon>Paniceae</taxon>
        <taxon>Panicinae</taxon>
        <taxon>Panicum</taxon>
        <taxon>Panicum sect. Hiantes</taxon>
    </lineage>
</organism>
<comment type="function">
    <text evidence="22">Receptor kinase that detects X.oryzae pv. oryzae protein Ax21 to promote innate immunity. Following X.oryzae pv. oryzae protein Ax21 detection, undergoes cleavage, releasing the processed protein kinase Xa21 chain.</text>
</comment>
<comment type="similarity">
    <text evidence="3">Belongs to the protein kinase superfamily. Ser/Thr protein kinase family.</text>
</comment>
<dbReference type="PANTHER" id="PTHR27008">
    <property type="entry name" value="OS04G0122200 PROTEIN"/>
    <property type="match status" value="1"/>
</dbReference>
<evidence type="ECO:0000256" key="15">
    <source>
        <dbReference type="ARBA" id="ARBA00022840"/>
    </source>
</evidence>
<dbReference type="PANTHER" id="PTHR27008:SF593">
    <property type="entry name" value="OS02G0615800 PROTEIN"/>
    <property type="match status" value="1"/>
</dbReference>
<comment type="catalytic activity">
    <reaction evidence="20">
        <text>L-threonyl-[protein] + ATP = O-phospho-L-threonyl-[protein] + ADP + H(+)</text>
        <dbReference type="Rhea" id="RHEA:46608"/>
        <dbReference type="Rhea" id="RHEA-COMP:11060"/>
        <dbReference type="Rhea" id="RHEA-COMP:11605"/>
        <dbReference type="ChEBI" id="CHEBI:15378"/>
        <dbReference type="ChEBI" id="CHEBI:30013"/>
        <dbReference type="ChEBI" id="CHEBI:30616"/>
        <dbReference type="ChEBI" id="CHEBI:61977"/>
        <dbReference type="ChEBI" id="CHEBI:456216"/>
        <dbReference type="EC" id="2.7.11.1"/>
    </reaction>
</comment>
<keyword evidence="17 25" id="KW-0472">Membrane</keyword>
<comment type="subcellular location">
    <subcellularLocation>
        <location evidence="1">Cell membrane</location>
        <topology evidence="1">Single-pass membrane protein</topology>
    </subcellularLocation>
    <subcellularLocation>
        <location evidence="2">Endoplasmic reticulum membrane</location>
        <topology evidence="2">Single-pass membrane protein</topology>
    </subcellularLocation>
</comment>
<evidence type="ECO:0000313" key="29">
    <source>
        <dbReference type="Proteomes" id="UP000823388"/>
    </source>
</evidence>
<dbReference type="FunFam" id="3.80.10.10:FF:000095">
    <property type="entry name" value="LRR receptor-like serine/threonine-protein kinase GSO1"/>
    <property type="match status" value="1"/>
</dbReference>
<comment type="caution">
    <text evidence="28">The sequence shown here is derived from an EMBL/GenBank/DDBJ whole genome shotgun (WGS) entry which is preliminary data.</text>
</comment>
<evidence type="ECO:0000256" key="16">
    <source>
        <dbReference type="ARBA" id="ARBA00022989"/>
    </source>
</evidence>
<dbReference type="GO" id="GO:0004674">
    <property type="term" value="F:protein serine/threonine kinase activity"/>
    <property type="evidence" value="ECO:0007669"/>
    <property type="project" value="UniProtKB-KW"/>
</dbReference>
<dbReference type="Gene3D" id="3.30.200.20">
    <property type="entry name" value="Phosphorylase Kinase, domain 1"/>
    <property type="match status" value="1"/>
</dbReference>
<dbReference type="Pfam" id="PF00560">
    <property type="entry name" value="LRR_1"/>
    <property type="match status" value="5"/>
</dbReference>
<dbReference type="SUPFAM" id="SSF56112">
    <property type="entry name" value="Protein kinase-like (PK-like)"/>
    <property type="match status" value="1"/>
</dbReference>
<evidence type="ECO:0000256" key="7">
    <source>
        <dbReference type="ARBA" id="ARBA00022553"/>
    </source>
</evidence>
<evidence type="ECO:0000256" key="24">
    <source>
        <dbReference type="ARBA" id="ARBA00072040"/>
    </source>
</evidence>
<dbReference type="InterPro" id="IPR011009">
    <property type="entry name" value="Kinase-like_dom_sf"/>
</dbReference>
<evidence type="ECO:0000256" key="12">
    <source>
        <dbReference type="ARBA" id="ARBA00022737"/>
    </source>
</evidence>
<dbReference type="SMART" id="SM00369">
    <property type="entry name" value="LRR_TYP"/>
    <property type="match status" value="11"/>
</dbReference>
<dbReference type="EMBL" id="CM029037">
    <property type="protein sequence ID" value="KAG2659811.1"/>
    <property type="molecule type" value="Genomic_DNA"/>
</dbReference>
<evidence type="ECO:0000256" key="6">
    <source>
        <dbReference type="ARBA" id="ARBA00022527"/>
    </source>
</evidence>
<evidence type="ECO:0000256" key="1">
    <source>
        <dbReference type="ARBA" id="ARBA00004162"/>
    </source>
</evidence>
<feature type="chain" id="PRO_5035924015" description="Receptor kinase-like protein Xa21" evidence="26">
    <location>
        <begin position="32"/>
        <end position="966"/>
    </location>
</feature>
<keyword evidence="11 26" id="KW-0732">Signal</keyword>
<feature type="signal peptide" evidence="26">
    <location>
        <begin position="1"/>
        <end position="31"/>
    </location>
</feature>
<accession>A0A8T0XEA4</accession>
<evidence type="ECO:0000256" key="22">
    <source>
        <dbReference type="ARBA" id="ARBA00054320"/>
    </source>
</evidence>
<comment type="catalytic activity">
    <reaction evidence="21">
        <text>L-seryl-[protein] + ATP = O-phospho-L-seryl-[protein] + ADP + H(+)</text>
        <dbReference type="Rhea" id="RHEA:17989"/>
        <dbReference type="Rhea" id="RHEA-COMP:9863"/>
        <dbReference type="Rhea" id="RHEA-COMP:11604"/>
        <dbReference type="ChEBI" id="CHEBI:15378"/>
        <dbReference type="ChEBI" id="CHEBI:29999"/>
        <dbReference type="ChEBI" id="CHEBI:30616"/>
        <dbReference type="ChEBI" id="CHEBI:83421"/>
        <dbReference type="ChEBI" id="CHEBI:456216"/>
        <dbReference type="EC" id="2.7.11.1"/>
    </reaction>
</comment>
<evidence type="ECO:0000256" key="20">
    <source>
        <dbReference type="ARBA" id="ARBA00047899"/>
    </source>
</evidence>
<dbReference type="PROSITE" id="PS51450">
    <property type="entry name" value="LRR"/>
    <property type="match status" value="1"/>
</dbReference>
<evidence type="ECO:0000256" key="14">
    <source>
        <dbReference type="ARBA" id="ARBA00022777"/>
    </source>
</evidence>
<keyword evidence="19" id="KW-0325">Glycoprotein</keyword>
<evidence type="ECO:0000256" key="9">
    <source>
        <dbReference type="ARBA" id="ARBA00022679"/>
    </source>
</evidence>
<evidence type="ECO:0000256" key="17">
    <source>
        <dbReference type="ARBA" id="ARBA00023136"/>
    </source>
</evidence>
<dbReference type="AlphaFoldDB" id="A0A8T0XEA4"/>
<proteinExistence type="inferred from homology"/>
<dbReference type="Gene3D" id="1.10.510.10">
    <property type="entry name" value="Transferase(Phosphotransferase) domain 1"/>
    <property type="match status" value="1"/>
</dbReference>
<evidence type="ECO:0000256" key="13">
    <source>
        <dbReference type="ARBA" id="ARBA00022741"/>
    </source>
</evidence>
<dbReference type="SMART" id="SM00220">
    <property type="entry name" value="S_TKc"/>
    <property type="match status" value="1"/>
</dbReference>
<keyword evidence="15" id="KW-0067">ATP-binding</keyword>
<dbReference type="Proteomes" id="UP000823388">
    <property type="component" value="Chromosome 1K"/>
</dbReference>
<dbReference type="FunFam" id="3.80.10.10:FF:000275">
    <property type="entry name" value="Leucine-rich repeat receptor-like protein kinase"/>
    <property type="match status" value="1"/>
</dbReference>
<evidence type="ECO:0000256" key="2">
    <source>
        <dbReference type="ARBA" id="ARBA00004389"/>
    </source>
</evidence>
<evidence type="ECO:0000256" key="23">
    <source>
        <dbReference type="ARBA" id="ARBA00056628"/>
    </source>
</evidence>
<evidence type="ECO:0000256" key="21">
    <source>
        <dbReference type="ARBA" id="ARBA00048679"/>
    </source>
</evidence>
<dbReference type="EC" id="2.7.11.1" evidence="4"/>
<dbReference type="SUPFAM" id="SSF52047">
    <property type="entry name" value="RNI-like"/>
    <property type="match status" value="1"/>
</dbReference>
<feature type="transmembrane region" description="Helical" evidence="25">
    <location>
        <begin position="599"/>
        <end position="621"/>
    </location>
</feature>
<dbReference type="FunFam" id="3.80.10.10:FF:000383">
    <property type="entry name" value="Leucine-rich repeat receptor protein kinase EMS1"/>
    <property type="match status" value="2"/>
</dbReference>
<dbReference type="SUPFAM" id="SSF52058">
    <property type="entry name" value="L domain-like"/>
    <property type="match status" value="1"/>
</dbReference>
<keyword evidence="5" id="KW-1003">Cell membrane</keyword>
<reference evidence="28" key="1">
    <citation type="submission" date="2020-05" db="EMBL/GenBank/DDBJ databases">
        <title>WGS assembly of Panicum virgatum.</title>
        <authorList>
            <person name="Lovell J.T."/>
            <person name="Jenkins J."/>
            <person name="Shu S."/>
            <person name="Juenger T.E."/>
            <person name="Schmutz J."/>
        </authorList>
    </citation>
    <scope>NUCLEOTIDE SEQUENCE</scope>
    <source>
        <strain evidence="28">AP13</strain>
    </source>
</reference>
<dbReference type="FunFam" id="1.10.510.10:FF:000358">
    <property type="entry name" value="Putative leucine-rich repeat receptor-like serine/threonine-protein kinase"/>
    <property type="match status" value="1"/>
</dbReference>
<gene>
    <name evidence="28" type="ORF">PVAP13_1KG341700</name>
</gene>
<protein>
    <recommendedName>
        <fullName evidence="24">Receptor kinase-like protein Xa21</fullName>
        <ecNumber evidence="4">2.7.11.1</ecNumber>
    </recommendedName>
</protein>
<dbReference type="InterPro" id="IPR008271">
    <property type="entry name" value="Ser/Thr_kinase_AS"/>
</dbReference>
<evidence type="ECO:0000256" key="3">
    <source>
        <dbReference type="ARBA" id="ARBA00008684"/>
    </source>
</evidence>
<keyword evidence="29" id="KW-1185">Reference proteome</keyword>
<keyword evidence="16 25" id="KW-1133">Transmembrane helix</keyword>
<dbReference type="GO" id="GO:0005524">
    <property type="term" value="F:ATP binding"/>
    <property type="evidence" value="ECO:0007669"/>
    <property type="project" value="UniProtKB-KW"/>
</dbReference>
<keyword evidence="18" id="KW-0675">Receptor</keyword>
<dbReference type="Gene3D" id="3.80.10.10">
    <property type="entry name" value="Ribonuclease Inhibitor"/>
    <property type="match status" value="3"/>
</dbReference>
<dbReference type="PROSITE" id="PS50011">
    <property type="entry name" value="PROTEIN_KINASE_DOM"/>
    <property type="match status" value="1"/>
</dbReference>
<evidence type="ECO:0000313" key="28">
    <source>
        <dbReference type="EMBL" id="KAG2659811.1"/>
    </source>
</evidence>
<dbReference type="GO" id="GO:0005789">
    <property type="term" value="C:endoplasmic reticulum membrane"/>
    <property type="evidence" value="ECO:0007669"/>
    <property type="project" value="UniProtKB-SubCell"/>
</dbReference>
<dbReference type="Pfam" id="PF08263">
    <property type="entry name" value="LRRNT_2"/>
    <property type="match status" value="1"/>
</dbReference>
<evidence type="ECO:0000256" key="10">
    <source>
        <dbReference type="ARBA" id="ARBA00022692"/>
    </source>
</evidence>
<evidence type="ECO:0000256" key="26">
    <source>
        <dbReference type="SAM" id="SignalP"/>
    </source>
</evidence>
<dbReference type="InterPro" id="IPR000719">
    <property type="entry name" value="Prot_kinase_dom"/>
</dbReference>
<feature type="domain" description="Protein kinase" evidence="27">
    <location>
        <begin position="657"/>
        <end position="958"/>
    </location>
</feature>
<name>A0A8T0XEA4_PANVG</name>
<dbReference type="InterPro" id="IPR013210">
    <property type="entry name" value="LRR_N_plant-typ"/>
</dbReference>
<evidence type="ECO:0000256" key="4">
    <source>
        <dbReference type="ARBA" id="ARBA00012513"/>
    </source>
</evidence>
<dbReference type="GO" id="GO:0005886">
    <property type="term" value="C:plasma membrane"/>
    <property type="evidence" value="ECO:0007669"/>
    <property type="project" value="UniProtKB-SubCell"/>
</dbReference>
<keyword evidence="7" id="KW-0597">Phosphoprotein</keyword>
<dbReference type="InterPro" id="IPR003591">
    <property type="entry name" value="Leu-rich_rpt_typical-subtyp"/>
</dbReference>
<dbReference type="InterPro" id="IPR051809">
    <property type="entry name" value="Plant_receptor-like_S/T_kinase"/>
</dbReference>
<dbReference type="Pfam" id="PF00069">
    <property type="entry name" value="Pkinase"/>
    <property type="match status" value="1"/>
</dbReference>
<keyword evidence="8" id="KW-0433">Leucine-rich repeat</keyword>
<dbReference type="InterPro" id="IPR001611">
    <property type="entry name" value="Leu-rich_rpt"/>
</dbReference>
<evidence type="ECO:0000256" key="8">
    <source>
        <dbReference type="ARBA" id="ARBA00022614"/>
    </source>
</evidence>
<dbReference type="InterPro" id="IPR032675">
    <property type="entry name" value="LRR_dom_sf"/>
</dbReference>
<evidence type="ECO:0000256" key="25">
    <source>
        <dbReference type="SAM" id="Phobius"/>
    </source>
</evidence>